<dbReference type="InterPro" id="IPR029069">
    <property type="entry name" value="HotDog_dom_sf"/>
</dbReference>
<dbReference type="InterPro" id="IPR039569">
    <property type="entry name" value="FAS1-like_DH_region"/>
</dbReference>
<keyword evidence="3" id="KW-1185">Reference proteome</keyword>
<reference evidence="2 3" key="1">
    <citation type="submission" date="2020-10" db="EMBL/GenBank/DDBJ databases">
        <title>Degradation of 1,4-Dioxane by Xanthobacter sp. YN2, via a Novel Group-2 Soluble Di-Iron Monooxygenase.</title>
        <authorList>
            <person name="Ma F."/>
            <person name="Wang Y."/>
            <person name="Yang J."/>
            <person name="Guo H."/>
            <person name="Su D."/>
            <person name="Yu L."/>
        </authorList>
    </citation>
    <scope>NUCLEOTIDE SEQUENCE [LARGE SCALE GENOMIC DNA]</scope>
    <source>
        <strain evidence="2 3">YN2</strain>
    </source>
</reference>
<dbReference type="EMBL" id="CP063362">
    <property type="protein sequence ID" value="QRG09606.1"/>
    <property type="molecule type" value="Genomic_DNA"/>
</dbReference>
<feature type="domain" description="FAS1-like dehydratase" evidence="1">
    <location>
        <begin position="15"/>
        <end position="136"/>
    </location>
</feature>
<dbReference type="AlphaFoldDB" id="A0A974PUD2"/>
<dbReference type="GO" id="GO:0019171">
    <property type="term" value="F:(3R)-hydroxyacyl-[acyl-carrier-protein] dehydratase activity"/>
    <property type="evidence" value="ECO:0007669"/>
    <property type="project" value="TreeGrafter"/>
</dbReference>
<protein>
    <submittedName>
        <fullName evidence="2">MaoC family dehydratase N-terminal domain-containing protein</fullName>
    </submittedName>
</protein>
<dbReference type="RefSeq" id="WP_231711524.1">
    <property type="nucleotide sequence ID" value="NZ_CP063362.1"/>
</dbReference>
<gene>
    <name evidence="2" type="ORF">EZH22_12120</name>
</gene>
<proteinExistence type="predicted"/>
<dbReference type="PANTHER" id="PTHR28152:SF1">
    <property type="entry name" value="HYDROXYACYL-THIOESTER DEHYDRATASE TYPE 2, MITOCHONDRIAL"/>
    <property type="match status" value="1"/>
</dbReference>
<accession>A0A974PUD2</accession>
<evidence type="ECO:0000313" key="3">
    <source>
        <dbReference type="Proteomes" id="UP000596427"/>
    </source>
</evidence>
<organism evidence="2 3">
    <name type="scientific">Xanthobacter dioxanivorans</name>
    <dbReference type="NCBI Taxonomy" id="2528964"/>
    <lineage>
        <taxon>Bacteria</taxon>
        <taxon>Pseudomonadati</taxon>
        <taxon>Pseudomonadota</taxon>
        <taxon>Alphaproteobacteria</taxon>
        <taxon>Hyphomicrobiales</taxon>
        <taxon>Xanthobacteraceae</taxon>
        <taxon>Xanthobacter</taxon>
    </lineage>
</organism>
<dbReference type="Proteomes" id="UP000596427">
    <property type="component" value="Chromosome"/>
</dbReference>
<dbReference type="InterPro" id="IPR052741">
    <property type="entry name" value="Mitochondrial_HTD2"/>
</dbReference>
<dbReference type="Pfam" id="PF13452">
    <property type="entry name" value="FAS1_DH_region"/>
    <property type="match status" value="1"/>
</dbReference>
<sequence length="275" mass="29857">MDHLRGWIGREEIATDHVAAELAGRFRATFDEAPGAPCPGDPAPALLHWCLALPGALTRTLGPDGHPARGGFLPPVALPRRMWAGGSLAFHNILRIGDAMRRTSRIADVSVKAGRSGTLCFVTVQHEIDVAGRPILSERQDIVYRNLDAGGAPSKAPEPAAEGWHRREVLAVPPLLFRYSALTFNGHRIHYDHPYATQVESYPGLVVHGPLQATLPLRFAAEIHGVPPRRFTFRGLSPLFDNAPFFLNAEADGATLKLWTACARGPVALSAEAQW</sequence>
<dbReference type="KEGG" id="xdi:EZH22_12120"/>
<name>A0A974PUD2_9HYPH</name>
<evidence type="ECO:0000259" key="1">
    <source>
        <dbReference type="Pfam" id="PF13452"/>
    </source>
</evidence>
<dbReference type="SUPFAM" id="SSF54637">
    <property type="entry name" value="Thioesterase/thiol ester dehydrase-isomerase"/>
    <property type="match status" value="2"/>
</dbReference>
<dbReference type="PANTHER" id="PTHR28152">
    <property type="entry name" value="HYDROXYACYL-THIOESTER DEHYDRATASE TYPE 2, MITOCHONDRIAL"/>
    <property type="match status" value="1"/>
</dbReference>
<dbReference type="Gene3D" id="3.10.129.10">
    <property type="entry name" value="Hotdog Thioesterase"/>
    <property type="match status" value="2"/>
</dbReference>
<evidence type="ECO:0000313" key="2">
    <source>
        <dbReference type="EMBL" id="QRG09606.1"/>
    </source>
</evidence>